<evidence type="ECO:0000313" key="3">
    <source>
        <dbReference type="Proteomes" id="UP000242791"/>
    </source>
</evidence>
<organism evidence="2 3">
    <name type="scientific">Blastomyces percursus</name>
    <dbReference type="NCBI Taxonomy" id="1658174"/>
    <lineage>
        <taxon>Eukaryota</taxon>
        <taxon>Fungi</taxon>
        <taxon>Dikarya</taxon>
        <taxon>Ascomycota</taxon>
        <taxon>Pezizomycotina</taxon>
        <taxon>Eurotiomycetes</taxon>
        <taxon>Eurotiomycetidae</taxon>
        <taxon>Onygenales</taxon>
        <taxon>Ajellomycetaceae</taxon>
        <taxon>Blastomyces</taxon>
    </lineage>
</organism>
<feature type="region of interest" description="Disordered" evidence="1">
    <location>
        <begin position="1"/>
        <end position="96"/>
    </location>
</feature>
<keyword evidence="3" id="KW-1185">Reference proteome</keyword>
<dbReference type="AlphaFoldDB" id="A0A1J9R2A3"/>
<accession>A0A1J9R2A3</accession>
<gene>
    <name evidence="2" type="ORF">ACJ73_06039</name>
</gene>
<protein>
    <submittedName>
        <fullName evidence="2">Uncharacterized protein</fullName>
    </submittedName>
</protein>
<evidence type="ECO:0000256" key="1">
    <source>
        <dbReference type="SAM" id="MobiDB-lite"/>
    </source>
</evidence>
<evidence type="ECO:0000313" key="2">
    <source>
        <dbReference type="EMBL" id="OJD22615.1"/>
    </source>
</evidence>
<name>A0A1J9R2A3_9EURO</name>
<dbReference type="Proteomes" id="UP000242791">
    <property type="component" value="Unassembled WGS sequence"/>
</dbReference>
<dbReference type="VEuPathDB" id="FungiDB:ACJ73_06039"/>
<proteinExistence type="predicted"/>
<dbReference type="OrthoDB" id="3508621at2759"/>
<dbReference type="EMBL" id="LGTZ01001008">
    <property type="protein sequence ID" value="OJD22615.1"/>
    <property type="molecule type" value="Genomic_DNA"/>
</dbReference>
<sequence>MTLTRRTNRNLPFPPSPGGQEEGCGKRESMNYVPFMNDRPARRGELGPPSDPDISMQESSFDEGLLSMSIEPVESNPGDIETDSDTDPNFGESPKFNRLSDEQIVNTALISLLNVLTFSVPGIQAHWSLQRKAFKFGEGDTKLYEARVDGHSLTRSRSPPRSLWR</sequence>
<reference evidence="2 3" key="1">
    <citation type="submission" date="2015-08" db="EMBL/GenBank/DDBJ databases">
        <title>Emmonsia species relationships and genome sequence.</title>
        <authorList>
            <person name="Cuomo C.A."/>
            <person name="Schwartz I.S."/>
            <person name="Kenyon C."/>
            <person name="De Hoog G.S."/>
            <person name="Govender N.P."/>
            <person name="Botha A."/>
            <person name="Moreno L."/>
            <person name="De Vries M."/>
            <person name="Munoz J.F."/>
            <person name="Stielow J.B."/>
        </authorList>
    </citation>
    <scope>NUCLEOTIDE SEQUENCE [LARGE SCALE GENOMIC DNA]</scope>
    <source>
        <strain evidence="2 3">EI222</strain>
    </source>
</reference>
<comment type="caution">
    <text evidence="2">The sequence shown here is derived from an EMBL/GenBank/DDBJ whole genome shotgun (WGS) entry which is preliminary data.</text>
</comment>